<evidence type="ECO:0000313" key="2">
    <source>
        <dbReference type="EMBL" id="MFC7750284.1"/>
    </source>
</evidence>
<protein>
    <submittedName>
        <fullName evidence="2">Uncharacterized protein</fullName>
    </submittedName>
</protein>
<comment type="caution">
    <text evidence="2">The sequence shown here is derived from an EMBL/GenBank/DDBJ whole genome shotgun (WGS) entry which is preliminary data.</text>
</comment>
<evidence type="ECO:0000256" key="1">
    <source>
        <dbReference type="SAM" id="Phobius"/>
    </source>
</evidence>
<dbReference type="EMBL" id="JBHTGQ010000023">
    <property type="protein sequence ID" value="MFC7750284.1"/>
    <property type="molecule type" value="Genomic_DNA"/>
</dbReference>
<keyword evidence="1" id="KW-0812">Transmembrane</keyword>
<feature type="transmembrane region" description="Helical" evidence="1">
    <location>
        <begin position="34"/>
        <end position="52"/>
    </location>
</feature>
<proteinExistence type="predicted"/>
<gene>
    <name evidence="2" type="ORF">ACFQWB_10135</name>
</gene>
<keyword evidence="1" id="KW-0472">Membrane</keyword>
<evidence type="ECO:0000313" key="3">
    <source>
        <dbReference type="Proteomes" id="UP001596528"/>
    </source>
</evidence>
<sequence length="82" mass="9289">MKWAVVLGIAAVLVCMTLYEWPRMKRWMKREKNAFAALTVLGGILACLLVFYPETPGPTQFIDAVYKPLVNIVEKLTMERSG</sequence>
<accession>A0ABW2V2A6</accession>
<organism evidence="2 3">
    <name type="scientific">Paenibacillus thermoaerophilus</name>
    <dbReference type="NCBI Taxonomy" id="1215385"/>
    <lineage>
        <taxon>Bacteria</taxon>
        <taxon>Bacillati</taxon>
        <taxon>Bacillota</taxon>
        <taxon>Bacilli</taxon>
        <taxon>Bacillales</taxon>
        <taxon>Paenibacillaceae</taxon>
        <taxon>Paenibacillus</taxon>
    </lineage>
</organism>
<feature type="transmembrane region" description="Helical" evidence="1">
    <location>
        <begin position="6"/>
        <end position="22"/>
    </location>
</feature>
<name>A0ABW2V2A6_9BACL</name>
<dbReference type="RefSeq" id="WP_138788092.1">
    <property type="nucleotide sequence ID" value="NZ_JBHTGQ010000023.1"/>
</dbReference>
<keyword evidence="3" id="KW-1185">Reference proteome</keyword>
<dbReference type="Proteomes" id="UP001596528">
    <property type="component" value="Unassembled WGS sequence"/>
</dbReference>
<keyword evidence="1" id="KW-1133">Transmembrane helix</keyword>
<reference evidence="3" key="1">
    <citation type="journal article" date="2019" name="Int. J. Syst. Evol. Microbiol.">
        <title>The Global Catalogue of Microorganisms (GCM) 10K type strain sequencing project: providing services to taxonomists for standard genome sequencing and annotation.</title>
        <authorList>
            <consortium name="The Broad Institute Genomics Platform"/>
            <consortium name="The Broad Institute Genome Sequencing Center for Infectious Disease"/>
            <person name="Wu L."/>
            <person name="Ma J."/>
        </authorList>
    </citation>
    <scope>NUCLEOTIDE SEQUENCE [LARGE SCALE GENOMIC DNA]</scope>
    <source>
        <strain evidence="3">JCM 18657</strain>
    </source>
</reference>